<sequence length="161" mass="18290">MKTNSVKIFLSVIIVVSVVSSWVHYYVKPIDKAMWLIGTWENKTSRGSVYESWKKINESELAGKSYAVKGADTIIFETVQLKQEGNNLYYIPTVRNQNDGKPVSFKAYTITDYKMVFGNPEHDFPQSVSYTKVNADSLVAEISGVKNGNVRHQTFPMIRLK</sequence>
<protein>
    <recommendedName>
        <fullName evidence="2">DUF6265 domain-containing protein</fullName>
    </recommendedName>
</protein>
<keyword evidence="1" id="KW-0812">Transmembrane</keyword>
<dbReference type="STRING" id="1338011.BD94_1150"/>
<dbReference type="Pfam" id="PF19780">
    <property type="entry name" value="DUF6265"/>
    <property type="match status" value="1"/>
</dbReference>
<dbReference type="InterPro" id="IPR046232">
    <property type="entry name" value="DUF6265"/>
</dbReference>
<dbReference type="eggNOG" id="COG2350">
    <property type="taxonomic scope" value="Bacteria"/>
</dbReference>
<organism evidence="3 4">
    <name type="scientific">Elizabethkingia anophelis NUHP1</name>
    <dbReference type="NCBI Taxonomy" id="1338011"/>
    <lineage>
        <taxon>Bacteria</taxon>
        <taxon>Pseudomonadati</taxon>
        <taxon>Bacteroidota</taxon>
        <taxon>Flavobacteriia</taxon>
        <taxon>Flavobacteriales</taxon>
        <taxon>Weeksellaceae</taxon>
        <taxon>Elizabethkingia</taxon>
    </lineage>
</organism>
<evidence type="ECO:0000313" key="3">
    <source>
        <dbReference type="EMBL" id="AIL44925.1"/>
    </source>
</evidence>
<proteinExistence type="predicted"/>
<evidence type="ECO:0000259" key="2">
    <source>
        <dbReference type="Pfam" id="PF19780"/>
    </source>
</evidence>
<dbReference type="AlphaFoldDB" id="A0A077EHA4"/>
<evidence type="ECO:0000313" key="4">
    <source>
        <dbReference type="Proteomes" id="UP000028933"/>
    </source>
</evidence>
<keyword evidence="1" id="KW-1133">Transmembrane helix</keyword>
<gene>
    <name evidence="3" type="ORF">BD94_1150</name>
</gene>
<reference evidence="3" key="1">
    <citation type="journal article" date="2013" name="Lancet">
        <title>First case of E anophelis outbreak in an intensive-care unit.</title>
        <authorList>
            <person name="Teo J."/>
            <person name="Tan S.Y."/>
            <person name="Tay M."/>
            <person name="Ding Y."/>
            <person name="Kjelleberg S."/>
            <person name="Givskov M."/>
            <person name="Lin R.T."/>
            <person name="Yang L."/>
        </authorList>
    </citation>
    <scope>NUCLEOTIDE SEQUENCE [LARGE SCALE GENOMIC DNA]</scope>
    <source>
        <strain evidence="3">NUHP1</strain>
    </source>
</reference>
<dbReference type="EMBL" id="CP007547">
    <property type="protein sequence ID" value="AIL44925.1"/>
    <property type="molecule type" value="Genomic_DNA"/>
</dbReference>
<feature type="domain" description="DUF6265" evidence="2">
    <location>
        <begin position="35"/>
        <end position="143"/>
    </location>
</feature>
<evidence type="ECO:0000256" key="1">
    <source>
        <dbReference type="SAM" id="Phobius"/>
    </source>
</evidence>
<feature type="transmembrane region" description="Helical" evidence="1">
    <location>
        <begin position="6"/>
        <end position="27"/>
    </location>
</feature>
<keyword evidence="1" id="KW-0472">Membrane</keyword>
<dbReference type="RefSeq" id="WP_024565186.1">
    <property type="nucleotide sequence ID" value="NZ_CP007547.1"/>
</dbReference>
<name>A0A077EHA4_9FLAO</name>
<dbReference type="KEGG" id="eao:BD94_1150"/>
<accession>A0A077EHA4</accession>
<dbReference type="HOGENOM" id="CLU_128778_1_0_10"/>
<dbReference type="Proteomes" id="UP000028933">
    <property type="component" value="Chromosome"/>
</dbReference>
<reference evidence="3" key="2">
    <citation type="journal article" date="2015" name="Genome Biol. Evol.">
        <title>Complete Genome Sequence and Transcriptomic Analysis of the Novel Pathogen Elizabethkingia anophelis in Response to Oxidative Stress.</title>
        <authorList>
            <person name="Li Y."/>
            <person name="Liu Y."/>
            <person name="Chew S.C."/>
            <person name="Tay M."/>
            <person name="Salido M.M."/>
            <person name="Teo J."/>
            <person name="Lauro F.M."/>
            <person name="Givskov M."/>
            <person name="Yang L."/>
        </authorList>
    </citation>
    <scope>NUCLEOTIDE SEQUENCE</scope>
    <source>
        <strain evidence="3">NUHP1</strain>
    </source>
</reference>